<feature type="domain" description="Tryptophan synthase beta chain-like PALP" evidence="3">
    <location>
        <begin position="30"/>
        <end position="294"/>
    </location>
</feature>
<dbReference type="AlphaFoldDB" id="A0A6M1REF1"/>
<evidence type="ECO:0000256" key="1">
    <source>
        <dbReference type="ARBA" id="ARBA00001933"/>
    </source>
</evidence>
<name>A0A6M1REF1_9BACT</name>
<dbReference type="GO" id="GO:1901605">
    <property type="term" value="P:alpha-amino acid metabolic process"/>
    <property type="evidence" value="ECO:0007669"/>
    <property type="project" value="UniProtKB-ARBA"/>
</dbReference>
<accession>A0A6M1REF1</accession>
<dbReference type="Gene3D" id="3.40.50.1100">
    <property type="match status" value="2"/>
</dbReference>
<dbReference type="Pfam" id="PF00291">
    <property type="entry name" value="PALP"/>
    <property type="match status" value="1"/>
</dbReference>
<organism evidence="4 5">
    <name type="scientific">Limisphaera ngatamarikiensis</name>
    <dbReference type="NCBI Taxonomy" id="1324935"/>
    <lineage>
        <taxon>Bacteria</taxon>
        <taxon>Pseudomonadati</taxon>
        <taxon>Verrucomicrobiota</taxon>
        <taxon>Verrucomicrobiia</taxon>
        <taxon>Limisphaerales</taxon>
        <taxon>Limisphaeraceae</taxon>
        <taxon>Limisphaera</taxon>
    </lineage>
</organism>
<sequence>MEPPALQSRANNHARRVYDSIFELLPDVDNPTPMVRIRRLNPSARFELFAKLEWYNPFGSVKDRAAWAMLRQLEERGEVNEQRGIVEPTSGNTGLSLAAMAGARGYRMRAVVPNKVPVEKKLLLKIVGAELDVVSDELCPAPGLGDGSINLAKTHARAQSDRYAMPNQYENPANVEAHYRTTGPEIWRQTEGRITHLFVSLGTCGTVTGTGRFLKERNPRIRIVAVQPSAGHDVPGLRNVEQLAVSKLFDPTLIDELLEIDFELAYVRALDLCRREGLLAGPSSGLILEGARRVIERDGEGLGVMIFPDNVFKYTTNLAKHVRELREGLEPPR</sequence>
<dbReference type="InterPro" id="IPR050214">
    <property type="entry name" value="Cys_Synth/Cystath_Beta-Synth"/>
</dbReference>
<protein>
    <submittedName>
        <fullName evidence="4">Cysteine synthase family protein</fullName>
    </submittedName>
</protein>
<keyword evidence="5" id="KW-1185">Reference proteome</keyword>
<reference evidence="4 5" key="1">
    <citation type="submission" date="2020-02" db="EMBL/GenBank/DDBJ databases">
        <title>Draft genome sequence of Limisphaera ngatamarikiensis NGM72.4T, a thermophilic Verrucomicrobia grouped in subdivision 3.</title>
        <authorList>
            <person name="Carere C.R."/>
            <person name="Steen J."/>
            <person name="Hugenholtz P."/>
            <person name="Stott M.B."/>
        </authorList>
    </citation>
    <scope>NUCLEOTIDE SEQUENCE [LARGE SCALE GENOMIC DNA]</scope>
    <source>
        <strain evidence="4 5">NGM72.4</strain>
    </source>
</reference>
<dbReference type="EMBL" id="JAAKYA010000006">
    <property type="protein sequence ID" value="NGO37946.1"/>
    <property type="molecule type" value="Genomic_DNA"/>
</dbReference>
<gene>
    <name evidence="4" type="ORF">G4L39_00810</name>
</gene>
<proteinExistence type="predicted"/>
<evidence type="ECO:0000256" key="2">
    <source>
        <dbReference type="ARBA" id="ARBA00022898"/>
    </source>
</evidence>
<evidence type="ECO:0000313" key="5">
    <source>
        <dbReference type="Proteomes" id="UP000477311"/>
    </source>
</evidence>
<dbReference type="PANTHER" id="PTHR10314">
    <property type="entry name" value="CYSTATHIONINE BETA-SYNTHASE"/>
    <property type="match status" value="1"/>
</dbReference>
<dbReference type="InterPro" id="IPR001926">
    <property type="entry name" value="TrpB-like_PALP"/>
</dbReference>
<dbReference type="CDD" id="cd01561">
    <property type="entry name" value="CBS_like"/>
    <property type="match status" value="1"/>
</dbReference>
<comment type="cofactor">
    <cofactor evidence="1">
        <name>pyridoxal 5'-phosphate</name>
        <dbReference type="ChEBI" id="CHEBI:597326"/>
    </cofactor>
</comment>
<dbReference type="InterPro" id="IPR036052">
    <property type="entry name" value="TrpB-like_PALP_sf"/>
</dbReference>
<evidence type="ECO:0000259" key="3">
    <source>
        <dbReference type="Pfam" id="PF00291"/>
    </source>
</evidence>
<dbReference type="Proteomes" id="UP000477311">
    <property type="component" value="Unassembled WGS sequence"/>
</dbReference>
<dbReference type="RefSeq" id="WP_165105199.1">
    <property type="nucleotide sequence ID" value="NZ_JAAKYA010000006.1"/>
</dbReference>
<comment type="caution">
    <text evidence="4">The sequence shown here is derived from an EMBL/GenBank/DDBJ whole genome shotgun (WGS) entry which is preliminary data.</text>
</comment>
<dbReference type="SUPFAM" id="SSF53686">
    <property type="entry name" value="Tryptophan synthase beta subunit-like PLP-dependent enzymes"/>
    <property type="match status" value="1"/>
</dbReference>
<evidence type="ECO:0000313" key="4">
    <source>
        <dbReference type="EMBL" id="NGO37946.1"/>
    </source>
</evidence>
<keyword evidence="2" id="KW-0663">Pyridoxal phosphate</keyword>